<dbReference type="Proteomes" id="UP000050525">
    <property type="component" value="Unassembled WGS sequence"/>
</dbReference>
<sequence>MSQKNDDDIIPGDNLTKLLSPLGCFYGPKFWHQTVATHESRETHRFCSSAMSPLQAGRVPACKSLGESACTCTWLTGNLESSFCSVL</sequence>
<protein>
    <submittedName>
        <fullName evidence="1">Uncharacterized protein</fullName>
    </submittedName>
</protein>
<organism evidence="1 2">
    <name type="scientific">Alligator mississippiensis</name>
    <name type="common">American alligator</name>
    <dbReference type="NCBI Taxonomy" id="8496"/>
    <lineage>
        <taxon>Eukaryota</taxon>
        <taxon>Metazoa</taxon>
        <taxon>Chordata</taxon>
        <taxon>Craniata</taxon>
        <taxon>Vertebrata</taxon>
        <taxon>Euteleostomi</taxon>
        <taxon>Archelosauria</taxon>
        <taxon>Archosauria</taxon>
        <taxon>Crocodylia</taxon>
        <taxon>Alligatoridae</taxon>
        <taxon>Alligatorinae</taxon>
        <taxon>Alligator</taxon>
    </lineage>
</organism>
<name>A0A151MTW1_ALLMI</name>
<evidence type="ECO:0000313" key="2">
    <source>
        <dbReference type="Proteomes" id="UP000050525"/>
    </source>
</evidence>
<evidence type="ECO:0000313" key="1">
    <source>
        <dbReference type="EMBL" id="KYO27962.1"/>
    </source>
</evidence>
<comment type="caution">
    <text evidence="1">The sequence shown here is derived from an EMBL/GenBank/DDBJ whole genome shotgun (WGS) entry which is preliminary data.</text>
</comment>
<dbReference type="EMBL" id="AKHW03005050">
    <property type="protein sequence ID" value="KYO27962.1"/>
    <property type="molecule type" value="Genomic_DNA"/>
</dbReference>
<accession>A0A151MTW1</accession>
<reference evidence="1 2" key="1">
    <citation type="journal article" date="2012" name="Genome Biol.">
        <title>Sequencing three crocodilian genomes to illuminate the evolution of archosaurs and amniotes.</title>
        <authorList>
            <person name="St John J.A."/>
            <person name="Braun E.L."/>
            <person name="Isberg S.R."/>
            <person name="Miles L.G."/>
            <person name="Chong A.Y."/>
            <person name="Gongora J."/>
            <person name="Dalzell P."/>
            <person name="Moran C."/>
            <person name="Bed'hom B."/>
            <person name="Abzhanov A."/>
            <person name="Burgess S.C."/>
            <person name="Cooksey A.M."/>
            <person name="Castoe T.A."/>
            <person name="Crawford N.G."/>
            <person name="Densmore L.D."/>
            <person name="Drew J.C."/>
            <person name="Edwards S.V."/>
            <person name="Faircloth B.C."/>
            <person name="Fujita M.K."/>
            <person name="Greenwold M.J."/>
            <person name="Hoffmann F.G."/>
            <person name="Howard J.M."/>
            <person name="Iguchi T."/>
            <person name="Janes D.E."/>
            <person name="Khan S.Y."/>
            <person name="Kohno S."/>
            <person name="de Koning A.J."/>
            <person name="Lance S.L."/>
            <person name="McCarthy F.M."/>
            <person name="McCormack J.E."/>
            <person name="Merchant M.E."/>
            <person name="Peterson D.G."/>
            <person name="Pollock D.D."/>
            <person name="Pourmand N."/>
            <person name="Raney B.J."/>
            <person name="Roessler K.A."/>
            <person name="Sanford J.R."/>
            <person name="Sawyer R.H."/>
            <person name="Schmidt C.J."/>
            <person name="Triplett E.W."/>
            <person name="Tuberville T.D."/>
            <person name="Venegas-Anaya M."/>
            <person name="Howard J.T."/>
            <person name="Jarvis E.D."/>
            <person name="Guillette L.J.Jr."/>
            <person name="Glenn T.C."/>
            <person name="Green R.E."/>
            <person name="Ray D.A."/>
        </authorList>
    </citation>
    <scope>NUCLEOTIDE SEQUENCE [LARGE SCALE GENOMIC DNA]</scope>
    <source>
        <strain evidence="1">KSC_2009_1</strain>
    </source>
</reference>
<proteinExistence type="predicted"/>
<keyword evidence="2" id="KW-1185">Reference proteome</keyword>
<dbReference type="AlphaFoldDB" id="A0A151MTW1"/>
<gene>
    <name evidence="1" type="ORF">Y1Q_0014165</name>
</gene>